<dbReference type="AlphaFoldDB" id="A0A9P5PXW5"/>
<dbReference type="EMBL" id="JADNRY010000028">
    <property type="protein sequence ID" value="KAF9071918.1"/>
    <property type="molecule type" value="Genomic_DNA"/>
</dbReference>
<dbReference type="OrthoDB" id="2974164at2759"/>
<reference evidence="1" key="1">
    <citation type="submission" date="2020-11" db="EMBL/GenBank/DDBJ databases">
        <authorList>
            <consortium name="DOE Joint Genome Institute"/>
            <person name="Ahrendt S."/>
            <person name="Riley R."/>
            <person name="Andreopoulos W."/>
            <person name="Labutti K."/>
            <person name="Pangilinan J."/>
            <person name="Ruiz-Duenas F.J."/>
            <person name="Barrasa J.M."/>
            <person name="Sanchez-Garcia M."/>
            <person name="Camarero S."/>
            <person name="Miyauchi S."/>
            <person name="Serrano A."/>
            <person name="Linde D."/>
            <person name="Babiker R."/>
            <person name="Drula E."/>
            <person name="Ayuso-Fernandez I."/>
            <person name="Pacheco R."/>
            <person name="Padilla G."/>
            <person name="Ferreira P."/>
            <person name="Barriuso J."/>
            <person name="Kellner H."/>
            <person name="Castanera R."/>
            <person name="Alfaro M."/>
            <person name="Ramirez L."/>
            <person name="Pisabarro A.G."/>
            <person name="Kuo A."/>
            <person name="Tritt A."/>
            <person name="Lipzen A."/>
            <person name="He G."/>
            <person name="Yan M."/>
            <person name="Ng V."/>
            <person name="Cullen D."/>
            <person name="Martin F."/>
            <person name="Rosso M.-N."/>
            <person name="Henrissat B."/>
            <person name="Hibbett D."/>
            <person name="Martinez A.T."/>
            <person name="Grigoriev I.V."/>
        </authorList>
    </citation>
    <scope>NUCLEOTIDE SEQUENCE</scope>
    <source>
        <strain evidence="1">AH 40177</strain>
    </source>
</reference>
<comment type="caution">
    <text evidence="1">The sequence shown here is derived from an EMBL/GenBank/DDBJ whole genome shotgun (WGS) entry which is preliminary data.</text>
</comment>
<name>A0A9P5PXW5_9AGAR</name>
<dbReference type="PANTHER" id="PTHR46177">
    <property type="entry name" value="INTEGRASE CATALYTIC DOMAIN-CONTAINING PROTEIN"/>
    <property type="match status" value="1"/>
</dbReference>
<proteinExistence type="predicted"/>
<sequence length="431" mass="49421">MVCALLELTGKNGYGDKNYPPDKVLKESLMKYSQRRLSREEKLTRLQCDHGLDINKIEKRLHIPILIKVASEDVKQAVVDEVDKDTMQNNGPNFVRTTLALKNVHIPRATIRKIMHNVADSGFDRRFSGRKVPKIPRKPQEAIGPFHQNGCDGHEKFARLALKMGNASISVYGYKDKWSDNILKLYAIPDCRSIGAIGHLWLDFVSEIGGKFMFPDSECIIELVKGIPITLTMDKGSEVGWQYTLQCVLREMHAPHIDPRTYPPAVQMKSVHHTTIEGFWKWLLEKKGLNIKDHILRGKTEHIFSDIASFHIDLFHWIFPPLVQEALDEFGFWWNEHCVRRQPEKIMPSGHIPADALEHPELYNGLNCFIKVPMESVGPQEKYSRWVSVEFEEEARSAYQAIGSPKITLDNSWTVFAHMSDAIETRRQSTV</sequence>
<dbReference type="PANTHER" id="PTHR46177:SF1">
    <property type="entry name" value="INTEGRASE CATALYTIC DOMAIN-CONTAINING PROTEIN"/>
    <property type="match status" value="1"/>
</dbReference>
<protein>
    <submittedName>
        <fullName evidence="1">Uncharacterized protein</fullName>
    </submittedName>
</protein>
<gene>
    <name evidence="1" type="ORF">BDP27DRAFT_1382232</name>
</gene>
<evidence type="ECO:0000313" key="1">
    <source>
        <dbReference type="EMBL" id="KAF9071918.1"/>
    </source>
</evidence>
<dbReference type="Proteomes" id="UP000772434">
    <property type="component" value="Unassembled WGS sequence"/>
</dbReference>
<evidence type="ECO:0000313" key="2">
    <source>
        <dbReference type="Proteomes" id="UP000772434"/>
    </source>
</evidence>
<organism evidence="1 2">
    <name type="scientific">Rhodocollybia butyracea</name>
    <dbReference type="NCBI Taxonomy" id="206335"/>
    <lineage>
        <taxon>Eukaryota</taxon>
        <taxon>Fungi</taxon>
        <taxon>Dikarya</taxon>
        <taxon>Basidiomycota</taxon>
        <taxon>Agaricomycotina</taxon>
        <taxon>Agaricomycetes</taxon>
        <taxon>Agaricomycetidae</taxon>
        <taxon>Agaricales</taxon>
        <taxon>Marasmiineae</taxon>
        <taxon>Omphalotaceae</taxon>
        <taxon>Rhodocollybia</taxon>
    </lineage>
</organism>
<accession>A0A9P5PXW5</accession>
<keyword evidence="2" id="KW-1185">Reference proteome</keyword>